<keyword evidence="1" id="KW-1133">Transmembrane helix</keyword>
<proteinExistence type="predicted"/>
<evidence type="ECO:0000256" key="1">
    <source>
        <dbReference type="SAM" id="Phobius"/>
    </source>
</evidence>
<comment type="caution">
    <text evidence="2">The sequence shown here is derived from an EMBL/GenBank/DDBJ whole genome shotgun (WGS) entry which is preliminary data.</text>
</comment>
<feature type="transmembrane region" description="Helical" evidence="1">
    <location>
        <begin position="161"/>
        <end position="184"/>
    </location>
</feature>
<dbReference type="Gene3D" id="1.20.1070.10">
    <property type="entry name" value="Rhodopsin 7-helix transmembrane proteins"/>
    <property type="match status" value="1"/>
</dbReference>
<evidence type="ECO:0000313" key="3">
    <source>
        <dbReference type="EMBL" id="KAJ7693028.1"/>
    </source>
</evidence>
<keyword evidence="4" id="KW-1185">Reference proteome</keyword>
<sequence length="186" mass="20683">MAFSSPHIATSFDEHIGILFQRMKIPGVCLTFLVLCAYAYVYWHPVSRPSLNRVSFRLLVLALTANFAFGICYLAANTMSGPSAGCSFVAFMINFCLLFSACMSFCMGLNLELVLVHSFNGQLLEKYYVLLTLALCALCSIILYAAGKYGNSWNALCEMCWSVWILFMAPGEQLAFLLVAGYFISY</sequence>
<feature type="transmembrane region" description="Helical" evidence="1">
    <location>
        <begin position="127"/>
        <end position="146"/>
    </location>
</feature>
<reference evidence="2" key="1">
    <citation type="submission" date="2023-03" db="EMBL/GenBank/DDBJ databases">
        <title>Massive genome expansion in bonnet fungi (Mycena s.s.) driven by repeated elements and novel gene families across ecological guilds.</title>
        <authorList>
            <consortium name="Lawrence Berkeley National Laboratory"/>
            <person name="Harder C.B."/>
            <person name="Miyauchi S."/>
            <person name="Viragh M."/>
            <person name="Kuo A."/>
            <person name="Thoen E."/>
            <person name="Andreopoulos B."/>
            <person name="Lu D."/>
            <person name="Skrede I."/>
            <person name="Drula E."/>
            <person name="Henrissat B."/>
            <person name="Morin E."/>
            <person name="Kohler A."/>
            <person name="Barry K."/>
            <person name="LaButti K."/>
            <person name="Morin E."/>
            <person name="Salamov A."/>
            <person name="Lipzen A."/>
            <person name="Mereny Z."/>
            <person name="Hegedus B."/>
            <person name="Baldrian P."/>
            <person name="Stursova M."/>
            <person name="Weitz H."/>
            <person name="Taylor A."/>
            <person name="Grigoriev I.V."/>
            <person name="Nagy L.G."/>
            <person name="Martin F."/>
            <person name="Kauserud H."/>
        </authorList>
    </citation>
    <scope>NUCLEOTIDE SEQUENCE</scope>
    <source>
        <strain evidence="2">CBHHK067</strain>
    </source>
</reference>
<dbReference type="EMBL" id="JARKIE010000438">
    <property type="protein sequence ID" value="KAJ7639918.1"/>
    <property type="molecule type" value="Genomic_DNA"/>
</dbReference>
<keyword evidence="1" id="KW-0472">Membrane</keyword>
<protein>
    <submittedName>
        <fullName evidence="2">Uncharacterized protein</fullName>
    </submittedName>
</protein>
<accession>A0AAD7C685</accession>
<dbReference type="AlphaFoldDB" id="A0AAD7C685"/>
<evidence type="ECO:0000313" key="2">
    <source>
        <dbReference type="EMBL" id="KAJ7639918.1"/>
    </source>
</evidence>
<keyword evidence="1" id="KW-0812">Transmembrane</keyword>
<organism evidence="2 4">
    <name type="scientific">Mycena rosella</name>
    <name type="common">Pink bonnet</name>
    <name type="synonym">Agaricus rosellus</name>
    <dbReference type="NCBI Taxonomy" id="1033263"/>
    <lineage>
        <taxon>Eukaryota</taxon>
        <taxon>Fungi</taxon>
        <taxon>Dikarya</taxon>
        <taxon>Basidiomycota</taxon>
        <taxon>Agaricomycotina</taxon>
        <taxon>Agaricomycetes</taxon>
        <taxon>Agaricomycetidae</taxon>
        <taxon>Agaricales</taxon>
        <taxon>Marasmiineae</taxon>
        <taxon>Mycenaceae</taxon>
        <taxon>Mycena</taxon>
    </lineage>
</organism>
<name>A0AAD7C685_MYCRO</name>
<feature type="transmembrane region" description="Helical" evidence="1">
    <location>
        <begin position="25"/>
        <end position="43"/>
    </location>
</feature>
<feature type="transmembrane region" description="Helical" evidence="1">
    <location>
        <begin position="55"/>
        <end position="76"/>
    </location>
</feature>
<evidence type="ECO:0000313" key="4">
    <source>
        <dbReference type="Proteomes" id="UP001221757"/>
    </source>
</evidence>
<feature type="transmembrane region" description="Helical" evidence="1">
    <location>
        <begin position="88"/>
        <end position="115"/>
    </location>
</feature>
<dbReference type="Proteomes" id="UP001221757">
    <property type="component" value="Unassembled WGS sequence"/>
</dbReference>
<dbReference type="EMBL" id="JARKIE010000048">
    <property type="protein sequence ID" value="KAJ7693028.1"/>
    <property type="molecule type" value="Genomic_DNA"/>
</dbReference>
<gene>
    <name evidence="3" type="ORF">B0H17DRAFT_1200094</name>
    <name evidence="2" type="ORF">B0H17DRAFT_1216774</name>
</gene>